<sequence>SSLSQAFGLGLDLVILGNNMNVYGNDVYPELNRIIDSDTKVIMDYE</sequence>
<proteinExistence type="predicted"/>
<reference evidence="1" key="1">
    <citation type="submission" date="2022-08" db="EMBL/GenBank/DDBJ databases">
        <authorList>
            <person name="Kallberg Y."/>
            <person name="Tangrot J."/>
            <person name="Rosling A."/>
        </authorList>
    </citation>
    <scope>NUCLEOTIDE SEQUENCE</scope>
    <source>
        <strain evidence="1">Wild A</strain>
    </source>
</reference>
<organism evidence="1 2">
    <name type="scientific">Funneliformis geosporum</name>
    <dbReference type="NCBI Taxonomy" id="1117311"/>
    <lineage>
        <taxon>Eukaryota</taxon>
        <taxon>Fungi</taxon>
        <taxon>Fungi incertae sedis</taxon>
        <taxon>Mucoromycota</taxon>
        <taxon>Glomeromycotina</taxon>
        <taxon>Glomeromycetes</taxon>
        <taxon>Glomerales</taxon>
        <taxon>Glomeraceae</taxon>
        <taxon>Funneliformis</taxon>
    </lineage>
</organism>
<dbReference type="AlphaFoldDB" id="A0A9W4T619"/>
<evidence type="ECO:0000313" key="1">
    <source>
        <dbReference type="EMBL" id="CAI2193837.1"/>
    </source>
</evidence>
<protein>
    <submittedName>
        <fullName evidence="1">18585_t:CDS:1</fullName>
    </submittedName>
</protein>
<dbReference type="EMBL" id="CAMKVN010010089">
    <property type="protein sequence ID" value="CAI2193837.1"/>
    <property type="molecule type" value="Genomic_DNA"/>
</dbReference>
<accession>A0A9W4T619</accession>
<evidence type="ECO:0000313" key="2">
    <source>
        <dbReference type="Proteomes" id="UP001153678"/>
    </source>
</evidence>
<feature type="non-terminal residue" evidence="1">
    <location>
        <position position="1"/>
    </location>
</feature>
<feature type="non-terminal residue" evidence="1">
    <location>
        <position position="46"/>
    </location>
</feature>
<comment type="caution">
    <text evidence="1">The sequence shown here is derived from an EMBL/GenBank/DDBJ whole genome shotgun (WGS) entry which is preliminary data.</text>
</comment>
<dbReference type="Proteomes" id="UP001153678">
    <property type="component" value="Unassembled WGS sequence"/>
</dbReference>
<keyword evidence="2" id="KW-1185">Reference proteome</keyword>
<gene>
    <name evidence="1" type="ORF">FWILDA_LOCUS16276</name>
</gene>
<name>A0A9W4T619_9GLOM</name>